<feature type="region of interest" description="Disordered" evidence="1">
    <location>
        <begin position="70"/>
        <end position="111"/>
    </location>
</feature>
<evidence type="ECO:0000256" key="1">
    <source>
        <dbReference type="SAM" id="MobiDB-lite"/>
    </source>
</evidence>
<evidence type="ECO:0000313" key="4">
    <source>
        <dbReference type="Proteomes" id="UP000224854"/>
    </source>
</evidence>
<evidence type="ECO:0000313" key="3">
    <source>
        <dbReference type="EMBL" id="PHH79071.1"/>
    </source>
</evidence>
<feature type="region of interest" description="Disordered" evidence="1">
    <location>
        <begin position="193"/>
        <end position="243"/>
    </location>
</feature>
<keyword evidence="2" id="KW-0812">Transmembrane</keyword>
<comment type="caution">
    <text evidence="3">The sequence shown here is derived from an EMBL/GenBank/DDBJ whole genome shotgun (WGS) entry which is preliminary data.</text>
</comment>
<feature type="compositionally biased region" description="Low complexity" evidence="1">
    <location>
        <begin position="70"/>
        <end position="107"/>
    </location>
</feature>
<keyword evidence="4" id="KW-1185">Reference proteome</keyword>
<keyword evidence="2" id="KW-0472">Membrane</keyword>
<dbReference type="Proteomes" id="UP000224854">
    <property type="component" value="Unassembled WGS sequence"/>
</dbReference>
<feature type="transmembrane region" description="Helical" evidence="2">
    <location>
        <begin position="154"/>
        <end position="178"/>
    </location>
</feature>
<evidence type="ECO:0000256" key="2">
    <source>
        <dbReference type="SAM" id="Phobius"/>
    </source>
</evidence>
<dbReference type="OrthoDB" id="4924495at2759"/>
<organism evidence="3 4">
    <name type="scientific">Ophiocordyceps australis</name>
    <dbReference type="NCBI Taxonomy" id="1399860"/>
    <lineage>
        <taxon>Eukaryota</taxon>
        <taxon>Fungi</taxon>
        <taxon>Dikarya</taxon>
        <taxon>Ascomycota</taxon>
        <taxon>Pezizomycotina</taxon>
        <taxon>Sordariomycetes</taxon>
        <taxon>Hypocreomycetidae</taxon>
        <taxon>Hypocreales</taxon>
        <taxon>Ophiocordycipitaceae</taxon>
        <taxon>Ophiocordyceps</taxon>
    </lineage>
</organism>
<dbReference type="EMBL" id="NJEU01000199">
    <property type="protein sequence ID" value="PHH79071.1"/>
    <property type="molecule type" value="Genomic_DNA"/>
</dbReference>
<accession>A0A2C5ZIM8</accession>
<protein>
    <submittedName>
        <fullName evidence="3">Uncharacterized protein</fullName>
    </submittedName>
</protein>
<proteinExistence type="predicted"/>
<sequence>MSTRCVEGGTYVNLHSAAMQRELVCYGDRAPYCKTNVFAADGDLSGYSLFICDTDRVRETVWRHLVSTGSVSSGSITSTGATVGSSTRAGHSTSSSLPMPSPSSVPSAHIPSSTIPVSGASTFVTSTSLPGTSTLAAATSSSIPPRFGPLGNDVGSLVGTIVGGAAFVAAAGGVTLWLTLKLKNRLRVSVGRDTQNNREQEPWRAQIAQDRAETGTNDGIVDGTESTVARAGTDDGRGQGRRD</sequence>
<dbReference type="AlphaFoldDB" id="A0A2C5ZIM8"/>
<gene>
    <name evidence="3" type="ORF">CDD82_2623</name>
</gene>
<name>A0A2C5ZIM8_9HYPO</name>
<reference evidence="3 4" key="1">
    <citation type="submission" date="2017-06" db="EMBL/GenBank/DDBJ databases">
        <title>Ant-infecting Ophiocordyceps genomes reveal a high diversity of potential behavioral manipulation genes and a possible major role for enterotoxins.</title>
        <authorList>
            <person name="De Bekker C."/>
            <person name="Evans H.C."/>
            <person name="Brachmann A."/>
            <person name="Hughes D.P."/>
        </authorList>
    </citation>
    <scope>NUCLEOTIDE SEQUENCE [LARGE SCALE GENOMIC DNA]</scope>
    <source>
        <strain evidence="3 4">1348a</strain>
    </source>
</reference>
<keyword evidence="2" id="KW-1133">Transmembrane helix</keyword>
<feature type="compositionally biased region" description="Basic and acidic residues" evidence="1">
    <location>
        <begin position="232"/>
        <end position="243"/>
    </location>
</feature>